<feature type="transmembrane region" description="Helical" evidence="7">
    <location>
        <begin position="398"/>
        <end position="417"/>
    </location>
</feature>
<evidence type="ECO:0000256" key="4">
    <source>
        <dbReference type="ARBA" id="ARBA00022989"/>
    </source>
</evidence>
<feature type="domain" description="ABC3 transporter permease C-terminal" evidence="8">
    <location>
        <begin position="687"/>
        <end position="804"/>
    </location>
</feature>
<evidence type="ECO:0000259" key="8">
    <source>
        <dbReference type="Pfam" id="PF02687"/>
    </source>
</evidence>
<reference evidence="9 10" key="1">
    <citation type="submission" date="2020-04" db="EMBL/GenBank/DDBJ databases">
        <authorList>
            <person name="Klaysubun C."/>
            <person name="Duangmal K."/>
            <person name="Lipun K."/>
        </authorList>
    </citation>
    <scope>NUCLEOTIDE SEQUENCE [LARGE SCALE GENOMIC DNA]</scope>
    <source>
        <strain evidence="9 10">JCM 11839</strain>
    </source>
</reference>
<evidence type="ECO:0000256" key="6">
    <source>
        <dbReference type="ARBA" id="ARBA00038076"/>
    </source>
</evidence>
<feature type="transmembrane region" description="Helical" evidence="7">
    <location>
        <begin position="455"/>
        <end position="478"/>
    </location>
</feature>
<feature type="transmembrane region" description="Helical" evidence="7">
    <location>
        <begin position="374"/>
        <end position="392"/>
    </location>
</feature>
<keyword evidence="4 7" id="KW-1133">Transmembrane helix</keyword>
<dbReference type="EMBL" id="JAAXKY010000118">
    <property type="protein sequence ID" value="NMH80866.1"/>
    <property type="molecule type" value="Genomic_DNA"/>
</dbReference>
<feature type="transmembrane region" description="Helical" evidence="7">
    <location>
        <begin position="325"/>
        <end position="347"/>
    </location>
</feature>
<gene>
    <name evidence="9" type="ORF">HF577_27720</name>
</gene>
<sequence>MIGIAARTLAARWAGFTGTALALVLGVALVTTTLLCLFATLDRRDGPPAWFAGADAVVIGTDGPGSVTTAAVPATAVTRLAGAEGVLSAVPDRRAPVEAAGRTWTARPWSTARFQTGGLVAGGAPDSGDEIVLPASAGAAPGSVLRVHTVDGPRVLTVSGVLEGSLPVAYVRDDVVTGWAGARVDAVALRLAPGAPAPAGLGADTRVLTGPDRVDAEPDPDAVRRMLGVTLLGNAAAVATLAATFVVAGTFSYSVAQRRRELALLRMSGAAPRQIRRMVRAEAMLVGLVAACLGTALGRLGAPPVAAWLVDAGFAPPDLTIRTEWAPIAAAGLVGLGTAWLGVTAAARRAGAVRPLEALRDAAVDRRVMGRGRWVGAALLGATAIGVVPLALGETTGVASAYVLLVTIATLLALALLTPVLVPLLLAPVTALTSSGVGLIGSANVRAGLRRTASTAAPVLITVGLAAATLASTATLTATAAAAERDRVTAEIVVSASGPVGLDRELVAGLAGVPGVAAVEPTAGASASVDAGSSGVRQVAVTYASSGIGTAMRLPLVAGALAGLDRPDTAAVSEATARDHGWQVGATAHLRPADGAAVRPTVVAVVADHAMGGSAALLSWPTAGGTAGRTSPDTAYVALAPGADPAAALRAVGALATAHGATAGATGDVLADRTAGDEEIDRLAVLSVIGLTITYTAISIATTFVMSTAARRRELTALRLTGATPLQLTTMIVVEVGLVVLAAVALAGLTTAVVLALTAAVLAGTGPLVLSVPWGPVALACAGCLLIALVAGLAPAADALRRPPLHAPGVR</sequence>
<dbReference type="Pfam" id="PF02687">
    <property type="entry name" value="FtsX"/>
    <property type="match status" value="2"/>
</dbReference>
<proteinExistence type="inferred from homology"/>
<feature type="transmembrane region" description="Helical" evidence="7">
    <location>
        <begin position="235"/>
        <end position="256"/>
    </location>
</feature>
<evidence type="ECO:0000313" key="10">
    <source>
        <dbReference type="Proteomes" id="UP001296706"/>
    </source>
</evidence>
<dbReference type="RefSeq" id="WP_169398914.1">
    <property type="nucleotide sequence ID" value="NZ_JAAXKY010000118.1"/>
</dbReference>
<keyword evidence="2" id="KW-1003">Cell membrane</keyword>
<feature type="transmembrane region" description="Helical" evidence="7">
    <location>
        <begin position="283"/>
        <end position="305"/>
    </location>
</feature>
<dbReference type="PANTHER" id="PTHR30572">
    <property type="entry name" value="MEMBRANE COMPONENT OF TRANSPORTER-RELATED"/>
    <property type="match status" value="1"/>
</dbReference>
<accession>A0ABX1RKE3</accession>
<dbReference type="InterPro" id="IPR003838">
    <property type="entry name" value="ABC3_permease_C"/>
</dbReference>
<comment type="subcellular location">
    <subcellularLocation>
        <location evidence="1">Cell membrane</location>
        <topology evidence="1">Multi-pass membrane protein</topology>
    </subcellularLocation>
</comment>
<dbReference type="InterPro" id="IPR050250">
    <property type="entry name" value="Macrolide_Exporter_MacB"/>
</dbReference>
<name>A0ABX1RKE3_9PSEU</name>
<keyword evidence="10" id="KW-1185">Reference proteome</keyword>
<evidence type="ECO:0000256" key="5">
    <source>
        <dbReference type="ARBA" id="ARBA00023136"/>
    </source>
</evidence>
<organism evidence="9 10">
    <name type="scientific">Pseudonocardia xinjiangensis</name>
    <dbReference type="NCBI Taxonomy" id="75289"/>
    <lineage>
        <taxon>Bacteria</taxon>
        <taxon>Bacillati</taxon>
        <taxon>Actinomycetota</taxon>
        <taxon>Actinomycetes</taxon>
        <taxon>Pseudonocardiales</taxon>
        <taxon>Pseudonocardiaceae</taxon>
        <taxon>Pseudonocardia</taxon>
    </lineage>
</organism>
<feature type="transmembrane region" description="Helical" evidence="7">
    <location>
        <begin position="777"/>
        <end position="797"/>
    </location>
</feature>
<protein>
    <submittedName>
        <fullName evidence="9">ABC transporter permease</fullName>
    </submittedName>
</protein>
<evidence type="ECO:0000256" key="7">
    <source>
        <dbReference type="SAM" id="Phobius"/>
    </source>
</evidence>
<comment type="caution">
    <text evidence="9">The sequence shown here is derived from an EMBL/GenBank/DDBJ whole genome shotgun (WGS) entry which is preliminary data.</text>
</comment>
<dbReference type="PANTHER" id="PTHR30572:SF4">
    <property type="entry name" value="ABC TRANSPORTER PERMEASE YTRF"/>
    <property type="match status" value="1"/>
</dbReference>
<keyword evidence="3 7" id="KW-0812">Transmembrane</keyword>
<feature type="transmembrane region" description="Helical" evidence="7">
    <location>
        <begin position="20"/>
        <end position="41"/>
    </location>
</feature>
<evidence type="ECO:0000313" key="9">
    <source>
        <dbReference type="EMBL" id="NMH80866.1"/>
    </source>
</evidence>
<evidence type="ECO:0000256" key="3">
    <source>
        <dbReference type="ARBA" id="ARBA00022692"/>
    </source>
</evidence>
<keyword evidence="5 7" id="KW-0472">Membrane</keyword>
<feature type="transmembrane region" description="Helical" evidence="7">
    <location>
        <begin position="683"/>
        <end position="706"/>
    </location>
</feature>
<comment type="similarity">
    <text evidence="6">Belongs to the ABC-4 integral membrane protein family.</text>
</comment>
<evidence type="ECO:0000256" key="2">
    <source>
        <dbReference type="ARBA" id="ARBA00022475"/>
    </source>
</evidence>
<dbReference type="Proteomes" id="UP001296706">
    <property type="component" value="Unassembled WGS sequence"/>
</dbReference>
<evidence type="ECO:0000256" key="1">
    <source>
        <dbReference type="ARBA" id="ARBA00004651"/>
    </source>
</evidence>
<feature type="domain" description="ABC3 transporter permease C-terminal" evidence="8">
    <location>
        <begin position="236"/>
        <end position="350"/>
    </location>
</feature>